<reference evidence="1" key="1">
    <citation type="submission" date="2022-11" db="EMBL/GenBank/DDBJ databases">
        <authorList>
            <person name="Petersen C."/>
        </authorList>
    </citation>
    <scope>NUCLEOTIDE SEQUENCE</scope>
    <source>
        <strain evidence="1">IBT 22155</strain>
    </source>
</reference>
<dbReference type="Proteomes" id="UP001149079">
    <property type="component" value="Unassembled WGS sequence"/>
</dbReference>
<proteinExistence type="predicted"/>
<dbReference type="GeneID" id="81401986"/>
<comment type="caution">
    <text evidence="1">The sequence shown here is derived from an EMBL/GenBank/DDBJ whole genome shotgun (WGS) entry which is preliminary data.</text>
</comment>
<sequence>MSILQPVSYPLGDIRALRKYAFAVIRQSSSDGPTVTKHGLHYLRYEGIRLSSAELGGFLRRYTIETSNALIDLVFGFANWERITRDLNIAEVGRREDWSRPAADFGMSDASSPFFDFLALHAFGPAGNEWLLESNAATTPDATTPEINRGTAATERCPVEGCQAKFAPHSHQQHRGQLRPIHAFRNEDRARKSRMVTRSFSDLVDFLMRCQRCRIP</sequence>
<dbReference type="RefSeq" id="XP_056524929.1">
    <property type="nucleotide sequence ID" value="XM_056662816.1"/>
</dbReference>
<gene>
    <name evidence="1" type="ORF">N7515_002072</name>
</gene>
<organism evidence="1 2">
    <name type="scientific">Penicillium bovifimosum</name>
    <dbReference type="NCBI Taxonomy" id="126998"/>
    <lineage>
        <taxon>Eukaryota</taxon>
        <taxon>Fungi</taxon>
        <taxon>Dikarya</taxon>
        <taxon>Ascomycota</taxon>
        <taxon>Pezizomycotina</taxon>
        <taxon>Eurotiomycetes</taxon>
        <taxon>Eurotiomycetidae</taxon>
        <taxon>Eurotiales</taxon>
        <taxon>Aspergillaceae</taxon>
        <taxon>Penicillium</taxon>
    </lineage>
</organism>
<dbReference type="AlphaFoldDB" id="A0A9W9HAX1"/>
<evidence type="ECO:0000313" key="1">
    <source>
        <dbReference type="EMBL" id="KAJ5143285.1"/>
    </source>
</evidence>
<protein>
    <submittedName>
        <fullName evidence="1">Uncharacterized protein</fullName>
    </submittedName>
</protein>
<dbReference type="EMBL" id="JAPQKL010000002">
    <property type="protein sequence ID" value="KAJ5143285.1"/>
    <property type="molecule type" value="Genomic_DNA"/>
</dbReference>
<evidence type="ECO:0000313" key="2">
    <source>
        <dbReference type="Proteomes" id="UP001149079"/>
    </source>
</evidence>
<accession>A0A9W9HAX1</accession>
<name>A0A9W9HAX1_9EURO</name>
<keyword evidence="2" id="KW-1185">Reference proteome</keyword>
<reference evidence="1" key="2">
    <citation type="journal article" date="2023" name="IMA Fungus">
        <title>Comparative genomic study of the Penicillium genus elucidates a diverse pangenome and 15 lateral gene transfer events.</title>
        <authorList>
            <person name="Petersen C."/>
            <person name="Sorensen T."/>
            <person name="Nielsen M.R."/>
            <person name="Sondergaard T.E."/>
            <person name="Sorensen J.L."/>
            <person name="Fitzpatrick D.A."/>
            <person name="Frisvad J.C."/>
            <person name="Nielsen K.L."/>
        </authorList>
    </citation>
    <scope>NUCLEOTIDE SEQUENCE</scope>
    <source>
        <strain evidence="1">IBT 22155</strain>
    </source>
</reference>